<evidence type="ECO:0000256" key="3">
    <source>
        <dbReference type="ARBA" id="ARBA00023121"/>
    </source>
</evidence>
<evidence type="ECO:0000313" key="8">
    <source>
        <dbReference type="EMBL" id="KAL2479346.1"/>
    </source>
</evidence>
<dbReference type="InterPro" id="IPR000528">
    <property type="entry name" value="Plant_nsLTP"/>
</dbReference>
<dbReference type="Pfam" id="PF00234">
    <property type="entry name" value="Tryp_alpha_amyl"/>
    <property type="match status" value="1"/>
</dbReference>
<dbReference type="PROSITE" id="PS00597">
    <property type="entry name" value="PLANT_LTP"/>
    <property type="match status" value="1"/>
</dbReference>
<comment type="similarity">
    <text evidence="1 5">Belongs to the plant LTP family.</text>
</comment>
<keyword evidence="4" id="KW-1015">Disulfide bond</keyword>
<dbReference type="AlphaFoldDB" id="A0ABD1QT13"/>
<feature type="signal peptide" evidence="6">
    <location>
        <begin position="1"/>
        <end position="26"/>
    </location>
</feature>
<dbReference type="CDD" id="cd01960">
    <property type="entry name" value="nsLTP1"/>
    <property type="match status" value="1"/>
</dbReference>
<sequence length="119" mass="12172">MASSGIVKAMCFVLIAVALVAPLAEAAISCGAVVGSLRPCLGYVQNSSPIVPPACCNGIRGLYASAKTPADRRSICYCLKSLASSYKGINFNKAAGLPGKCGVNIPYKISPSTDCSKVN</sequence>
<dbReference type="Proteomes" id="UP001604336">
    <property type="component" value="Unassembled WGS sequence"/>
</dbReference>
<evidence type="ECO:0000256" key="1">
    <source>
        <dbReference type="ARBA" id="ARBA00009748"/>
    </source>
</evidence>
<feature type="chain" id="PRO_5044865997" description="Non-specific lipid-transfer protein" evidence="6">
    <location>
        <begin position="27"/>
        <end position="119"/>
    </location>
</feature>
<dbReference type="InterPro" id="IPR016140">
    <property type="entry name" value="Bifunc_inhib/LTP/seed_store"/>
</dbReference>
<keyword evidence="6" id="KW-0732">Signal</keyword>
<keyword evidence="9" id="KW-1185">Reference proteome</keyword>
<dbReference type="PANTHER" id="PTHR33076">
    <property type="entry name" value="NON-SPECIFIC LIPID-TRANSFER PROTEIN 2-RELATED"/>
    <property type="match status" value="1"/>
</dbReference>
<evidence type="ECO:0000256" key="5">
    <source>
        <dbReference type="RuleBase" id="RU000628"/>
    </source>
</evidence>
<evidence type="ECO:0000259" key="7">
    <source>
        <dbReference type="SMART" id="SM00499"/>
    </source>
</evidence>
<reference evidence="9" key="1">
    <citation type="submission" date="2024-07" db="EMBL/GenBank/DDBJ databases">
        <title>Two chromosome-level genome assemblies of Korean endemic species Abeliophyllum distichum and Forsythia ovata (Oleaceae).</title>
        <authorList>
            <person name="Jang H."/>
        </authorList>
    </citation>
    <scope>NUCLEOTIDE SEQUENCE [LARGE SCALE GENOMIC DNA]</scope>
</reference>
<protein>
    <recommendedName>
        <fullName evidence="5">Non-specific lipid-transfer protein</fullName>
    </recommendedName>
</protein>
<comment type="caution">
    <text evidence="8">The sequence shown here is derived from an EMBL/GenBank/DDBJ whole genome shotgun (WGS) entry which is preliminary data.</text>
</comment>
<evidence type="ECO:0000256" key="6">
    <source>
        <dbReference type="SAM" id="SignalP"/>
    </source>
</evidence>
<feature type="domain" description="Bifunctional inhibitor/plant lipid transfer protein/seed storage helical" evidence="7">
    <location>
        <begin position="30"/>
        <end position="115"/>
    </location>
</feature>
<proteinExistence type="inferred from homology"/>
<dbReference type="Gene3D" id="1.10.110.10">
    <property type="entry name" value="Plant lipid-transfer and hydrophobic proteins"/>
    <property type="match status" value="1"/>
</dbReference>
<organism evidence="8 9">
    <name type="scientific">Abeliophyllum distichum</name>
    <dbReference type="NCBI Taxonomy" id="126358"/>
    <lineage>
        <taxon>Eukaryota</taxon>
        <taxon>Viridiplantae</taxon>
        <taxon>Streptophyta</taxon>
        <taxon>Embryophyta</taxon>
        <taxon>Tracheophyta</taxon>
        <taxon>Spermatophyta</taxon>
        <taxon>Magnoliopsida</taxon>
        <taxon>eudicotyledons</taxon>
        <taxon>Gunneridae</taxon>
        <taxon>Pentapetalae</taxon>
        <taxon>asterids</taxon>
        <taxon>lamiids</taxon>
        <taxon>Lamiales</taxon>
        <taxon>Oleaceae</taxon>
        <taxon>Forsythieae</taxon>
        <taxon>Abeliophyllum</taxon>
    </lineage>
</organism>
<evidence type="ECO:0000256" key="2">
    <source>
        <dbReference type="ARBA" id="ARBA00022448"/>
    </source>
</evidence>
<evidence type="ECO:0000256" key="4">
    <source>
        <dbReference type="ARBA" id="ARBA00023157"/>
    </source>
</evidence>
<keyword evidence="3 5" id="KW-0446">Lipid-binding</keyword>
<gene>
    <name evidence="8" type="ORF">Adt_32312</name>
</gene>
<dbReference type="EMBL" id="JBFOLK010000010">
    <property type="protein sequence ID" value="KAL2479346.1"/>
    <property type="molecule type" value="Genomic_DNA"/>
</dbReference>
<accession>A0ABD1QT13</accession>
<dbReference type="PRINTS" id="PR00382">
    <property type="entry name" value="LIPIDTRNSFER"/>
</dbReference>
<evidence type="ECO:0000313" key="9">
    <source>
        <dbReference type="Proteomes" id="UP001604336"/>
    </source>
</evidence>
<dbReference type="InterPro" id="IPR036312">
    <property type="entry name" value="Bifun_inhib/LTP/seed_sf"/>
</dbReference>
<keyword evidence="2 5" id="KW-0813">Transport</keyword>
<comment type="function">
    <text evidence="5">Plant non-specific lipid-transfer proteins transfer phospholipids as well as galactolipids across membranes. May play a role in wax or cutin deposition in the cell walls of expanding epidermal cells and certain secretory tissues.</text>
</comment>
<dbReference type="GO" id="GO:0008289">
    <property type="term" value="F:lipid binding"/>
    <property type="evidence" value="ECO:0007669"/>
    <property type="project" value="UniProtKB-KW"/>
</dbReference>
<name>A0ABD1QT13_9LAMI</name>
<dbReference type="FunFam" id="1.10.110.10:FF:000002">
    <property type="entry name" value="Non-specific lipid-transfer protein"/>
    <property type="match status" value="1"/>
</dbReference>
<dbReference type="SMART" id="SM00499">
    <property type="entry name" value="AAI"/>
    <property type="match status" value="1"/>
</dbReference>
<dbReference type="SUPFAM" id="SSF47699">
    <property type="entry name" value="Bifunctional inhibitor/lipid-transfer protein/seed storage 2S albumin"/>
    <property type="match status" value="1"/>
</dbReference>